<keyword evidence="3 6" id="KW-0812">Transmembrane</keyword>
<protein>
    <submittedName>
        <fullName evidence="7">Uncharacterized protein</fullName>
    </submittedName>
</protein>
<evidence type="ECO:0000313" key="8">
    <source>
        <dbReference type="Proteomes" id="UP000673691"/>
    </source>
</evidence>
<dbReference type="AlphaFoldDB" id="A0A8H7ZS92"/>
<feature type="non-terminal residue" evidence="7">
    <location>
        <position position="209"/>
    </location>
</feature>
<keyword evidence="4 6" id="KW-1133">Transmembrane helix</keyword>
<evidence type="ECO:0000256" key="3">
    <source>
        <dbReference type="ARBA" id="ARBA00022692"/>
    </source>
</evidence>
<dbReference type="PANTHER" id="PTHR12428:SF65">
    <property type="entry name" value="CYTOCHROME C OXIDASE ASSEMBLY PROTEIN COX18, MITOCHONDRIAL"/>
    <property type="match status" value="1"/>
</dbReference>
<proteinExistence type="inferred from homology"/>
<sequence>MASEAGARAAAALARCFPPSRSTGNFHSLQRLIPTAERRQRRSGLPVSCDAPVRRPAFLDAAAFRSFGVASAVSADPAADLSVRDDFALEQVSAESFLAPEGAGVATEEEVAAVADLASDAGPNVLNKIGDISEMGLGGWTPAGLVERAMEAVYVYTGLPFWCVIVVTTLAMRAAIFPLVVIARRNTIRLQNISPEVEKFAAAIRASMK</sequence>
<keyword evidence="5 6" id="KW-0472">Membrane</keyword>
<accession>A0A8H7ZS92</accession>
<comment type="similarity">
    <text evidence="2">Belongs to the OXA1/ALB3/YidC family.</text>
</comment>
<evidence type="ECO:0000256" key="4">
    <source>
        <dbReference type="ARBA" id="ARBA00022989"/>
    </source>
</evidence>
<reference evidence="7 8" key="1">
    <citation type="journal article" name="Sci. Rep.">
        <title>Genome-scale phylogenetic analyses confirm Olpidium as the closest living zoosporic fungus to the non-flagellated, terrestrial fungi.</title>
        <authorList>
            <person name="Chang Y."/>
            <person name="Rochon D."/>
            <person name="Sekimoto S."/>
            <person name="Wang Y."/>
            <person name="Chovatia M."/>
            <person name="Sandor L."/>
            <person name="Salamov A."/>
            <person name="Grigoriev I.V."/>
            <person name="Stajich J.E."/>
            <person name="Spatafora J.W."/>
        </authorList>
    </citation>
    <scope>NUCLEOTIDE SEQUENCE [LARGE SCALE GENOMIC DNA]</scope>
    <source>
        <strain evidence="7">S191</strain>
    </source>
</reference>
<evidence type="ECO:0000313" key="7">
    <source>
        <dbReference type="EMBL" id="KAG5458461.1"/>
    </source>
</evidence>
<keyword evidence="8" id="KW-1185">Reference proteome</keyword>
<name>A0A8H7ZS92_9FUNG</name>
<evidence type="ECO:0000256" key="1">
    <source>
        <dbReference type="ARBA" id="ARBA00004141"/>
    </source>
</evidence>
<comment type="caution">
    <text evidence="7">The sequence shown here is derived from an EMBL/GenBank/DDBJ whole genome shotgun (WGS) entry which is preliminary data.</text>
</comment>
<dbReference type="GO" id="GO:0032977">
    <property type="term" value="F:membrane insertase activity"/>
    <property type="evidence" value="ECO:0007669"/>
    <property type="project" value="InterPro"/>
</dbReference>
<evidence type="ECO:0000256" key="2">
    <source>
        <dbReference type="ARBA" id="ARBA00009877"/>
    </source>
</evidence>
<dbReference type="Proteomes" id="UP000673691">
    <property type="component" value="Unassembled WGS sequence"/>
</dbReference>
<organism evidence="7 8">
    <name type="scientific">Olpidium bornovanus</name>
    <dbReference type="NCBI Taxonomy" id="278681"/>
    <lineage>
        <taxon>Eukaryota</taxon>
        <taxon>Fungi</taxon>
        <taxon>Fungi incertae sedis</taxon>
        <taxon>Olpidiomycota</taxon>
        <taxon>Olpidiomycotina</taxon>
        <taxon>Olpidiomycetes</taxon>
        <taxon>Olpidiales</taxon>
        <taxon>Olpidiaceae</taxon>
        <taxon>Olpidium</taxon>
    </lineage>
</organism>
<dbReference type="EMBL" id="JAEFCI010008448">
    <property type="protein sequence ID" value="KAG5458461.1"/>
    <property type="molecule type" value="Genomic_DNA"/>
</dbReference>
<dbReference type="InterPro" id="IPR001708">
    <property type="entry name" value="YidC/ALB3/OXA1/COX18"/>
</dbReference>
<gene>
    <name evidence="7" type="ORF">BJ554DRAFT_1306</name>
</gene>
<dbReference type="PANTHER" id="PTHR12428">
    <property type="entry name" value="OXA1"/>
    <property type="match status" value="1"/>
</dbReference>
<evidence type="ECO:0000256" key="5">
    <source>
        <dbReference type="ARBA" id="ARBA00023136"/>
    </source>
</evidence>
<comment type="subcellular location">
    <subcellularLocation>
        <location evidence="1">Membrane</location>
        <topology evidence="1">Multi-pass membrane protein</topology>
    </subcellularLocation>
</comment>
<evidence type="ECO:0000256" key="6">
    <source>
        <dbReference type="SAM" id="Phobius"/>
    </source>
</evidence>
<dbReference type="GO" id="GO:0005743">
    <property type="term" value="C:mitochondrial inner membrane"/>
    <property type="evidence" value="ECO:0007669"/>
    <property type="project" value="TreeGrafter"/>
</dbReference>
<dbReference type="GO" id="GO:0032979">
    <property type="term" value="P:protein insertion into mitochondrial inner membrane from matrix"/>
    <property type="evidence" value="ECO:0007669"/>
    <property type="project" value="TreeGrafter"/>
</dbReference>
<feature type="transmembrane region" description="Helical" evidence="6">
    <location>
        <begin position="159"/>
        <end position="183"/>
    </location>
</feature>
<dbReference type="OrthoDB" id="2148490at2759"/>